<feature type="region of interest" description="Disordered" evidence="1">
    <location>
        <begin position="220"/>
        <end position="251"/>
    </location>
</feature>
<dbReference type="RefSeq" id="WP_264653755.1">
    <property type="nucleotide sequence ID" value="NZ_JAOQNN010000001.1"/>
</dbReference>
<gene>
    <name evidence="2" type="ORF">M2256_000637</name>
</gene>
<evidence type="ECO:0000313" key="3">
    <source>
        <dbReference type="Proteomes" id="UP001207687"/>
    </source>
</evidence>
<name>A0AAW5TRH6_9LACT</name>
<proteinExistence type="predicted"/>
<evidence type="ECO:0000256" key="1">
    <source>
        <dbReference type="SAM" id="MobiDB-lite"/>
    </source>
</evidence>
<dbReference type="AlphaFoldDB" id="A0AAW5TRH6"/>
<evidence type="ECO:0000313" key="2">
    <source>
        <dbReference type="EMBL" id="MCW2280179.1"/>
    </source>
</evidence>
<sequence>MADYTVNDLENWSYYQYPKLFLSQRSNAYLKNEYGDYIRDEQGNKIITHKVRETSSYAQMSDKAKTLYMILFDRLCLSFKTNQELIKSGVSSKNLDFVDSNGATYIIFSYEELMDRMDIGSRSTISKLKKELLEQGLLREQRMGINKPNRLYPQKLDEQRKIIERRDLETDQLIDCFDYQGQRIEMKKSVESPRLTGSPKNGLPKSGLLEVQKVYGTKPEYKQIDKEEEEEEAPEKNTLSLTELETSQEEQLVQEKQEALKLKYGEAASQMIDEAVLSTHQNLKNAAYYWTYLLKALDNAEALFKLKQAEPKAKTPKPKLKKKDIPNWSHPHYENHTTEEELAQLERIKRETLEKLAAQ</sequence>
<reference evidence="2" key="1">
    <citation type="submission" date="2023-08" db="EMBL/GenBank/DDBJ databases">
        <title>Genomic analyses of the natural microbiome of Caenorhabditis elegans.</title>
        <authorList>
            <person name="Samuel B."/>
        </authorList>
    </citation>
    <scope>NUCLEOTIDE SEQUENCE</scope>
    <source>
        <strain evidence="2">BIGb0220</strain>
    </source>
</reference>
<comment type="caution">
    <text evidence="2">The sequence shown here is derived from an EMBL/GenBank/DDBJ whole genome shotgun (WGS) entry which is preliminary data.</text>
</comment>
<accession>A0AAW5TRH6</accession>
<feature type="region of interest" description="Disordered" evidence="1">
    <location>
        <begin position="311"/>
        <end position="340"/>
    </location>
</feature>
<organism evidence="2 3">
    <name type="scientific">Lactococcus lactis</name>
    <dbReference type="NCBI Taxonomy" id="1358"/>
    <lineage>
        <taxon>Bacteria</taxon>
        <taxon>Bacillati</taxon>
        <taxon>Bacillota</taxon>
        <taxon>Bacilli</taxon>
        <taxon>Lactobacillales</taxon>
        <taxon>Streptococcaceae</taxon>
        <taxon>Lactococcus</taxon>
    </lineage>
</organism>
<protein>
    <submittedName>
        <fullName evidence="2">Transposase</fullName>
    </submittedName>
</protein>
<dbReference type="Proteomes" id="UP001207687">
    <property type="component" value="Unassembled WGS sequence"/>
</dbReference>
<feature type="compositionally biased region" description="Low complexity" evidence="1">
    <location>
        <begin position="238"/>
        <end position="251"/>
    </location>
</feature>
<feature type="compositionally biased region" description="Basic and acidic residues" evidence="1">
    <location>
        <begin position="331"/>
        <end position="340"/>
    </location>
</feature>
<dbReference type="EMBL" id="JAOQNN010000001">
    <property type="protein sequence ID" value="MCW2280179.1"/>
    <property type="molecule type" value="Genomic_DNA"/>
</dbReference>